<sequence>MAEEEFSATLVTKFKERCKAVAVEVEIVVGQVADLRSDLTGVLARCLRLVRETFVPKPNHYPKGRRLSSFLPSRLGSLTEPSLVRSFQVSLSLVKA</sequence>
<organism evidence="1 2">
    <name type="scientific">Pistacia integerrima</name>
    <dbReference type="NCBI Taxonomy" id="434235"/>
    <lineage>
        <taxon>Eukaryota</taxon>
        <taxon>Viridiplantae</taxon>
        <taxon>Streptophyta</taxon>
        <taxon>Embryophyta</taxon>
        <taxon>Tracheophyta</taxon>
        <taxon>Spermatophyta</taxon>
        <taxon>Magnoliopsida</taxon>
        <taxon>eudicotyledons</taxon>
        <taxon>Gunneridae</taxon>
        <taxon>Pentapetalae</taxon>
        <taxon>rosids</taxon>
        <taxon>malvids</taxon>
        <taxon>Sapindales</taxon>
        <taxon>Anacardiaceae</taxon>
        <taxon>Pistacia</taxon>
    </lineage>
</organism>
<proteinExistence type="predicted"/>
<dbReference type="EMBL" id="CM047740">
    <property type="protein sequence ID" value="KAJ0040617.1"/>
    <property type="molecule type" value="Genomic_DNA"/>
</dbReference>
<comment type="caution">
    <text evidence="1">The sequence shown here is derived from an EMBL/GenBank/DDBJ whole genome shotgun (WGS) entry which is preliminary data.</text>
</comment>
<keyword evidence="2" id="KW-1185">Reference proteome</keyword>
<dbReference type="Proteomes" id="UP001163603">
    <property type="component" value="Chromosome 5"/>
</dbReference>
<protein>
    <submittedName>
        <fullName evidence="1">Uncharacterized protein</fullName>
    </submittedName>
</protein>
<evidence type="ECO:0000313" key="1">
    <source>
        <dbReference type="EMBL" id="KAJ0040617.1"/>
    </source>
</evidence>
<accession>A0ACC0YQE0</accession>
<name>A0ACC0YQE0_9ROSI</name>
<evidence type="ECO:0000313" key="2">
    <source>
        <dbReference type="Proteomes" id="UP001163603"/>
    </source>
</evidence>
<reference evidence="2" key="1">
    <citation type="journal article" date="2023" name="G3 (Bethesda)">
        <title>Genome assembly and association tests identify interacting loci associated with vigor, precocity, and sex in interspecific pistachio rootstocks.</title>
        <authorList>
            <person name="Palmer W."/>
            <person name="Jacygrad E."/>
            <person name="Sagayaradj S."/>
            <person name="Cavanaugh K."/>
            <person name="Han R."/>
            <person name="Bertier L."/>
            <person name="Beede B."/>
            <person name="Kafkas S."/>
            <person name="Golino D."/>
            <person name="Preece J."/>
            <person name="Michelmore R."/>
        </authorList>
    </citation>
    <scope>NUCLEOTIDE SEQUENCE [LARGE SCALE GENOMIC DNA]</scope>
</reference>
<gene>
    <name evidence="1" type="ORF">Pint_27570</name>
</gene>